<gene>
    <name evidence="2" type="ORF">MKZ38_003442</name>
</gene>
<name>A0AAD5RMN9_9PEZI</name>
<feature type="compositionally biased region" description="Low complexity" evidence="1">
    <location>
        <begin position="471"/>
        <end position="482"/>
    </location>
</feature>
<feature type="compositionally biased region" description="Basic and acidic residues" evidence="1">
    <location>
        <begin position="347"/>
        <end position="412"/>
    </location>
</feature>
<reference evidence="2" key="1">
    <citation type="submission" date="2022-07" db="EMBL/GenBank/DDBJ databases">
        <title>Draft genome sequence of Zalerion maritima ATCC 34329, a (micro)plastics degrading marine fungus.</title>
        <authorList>
            <person name="Paco A."/>
            <person name="Goncalves M.F.M."/>
            <person name="Rocha-Santos T.A.P."/>
            <person name="Alves A."/>
        </authorList>
    </citation>
    <scope>NUCLEOTIDE SEQUENCE</scope>
    <source>
        <strain evidence="2">ATCC 34329</strain>
    </source>
</reference>
<dbReference type="EMBL" id="JAKWBI020000209">
    <property type="protein sequence ID" value="KAJ2899041.1"/>
    <property type="molecule type" value="Genomic_DNA"/>
</dbReference>
<feature type="compositionally biased region" description="Low complexity" evidence="1">
    <location>
        <begin position="274"/>
        <end position="288"/>
    </location>
</feature>
<sequence length="570" mass="61395">MLDENLPTFVSKPPSPDNPYLQVLYLQQNGDEPRAEYIIKRPDPSLSASRNRYAVGLVDSFAQDVVYAEVLIEPEWTQPSLSAAEIRAQNGVPPPPVPILPDSFTIQLYNPDQQVLVKQIPSSWNSKESYEFEMPEQSFRRPSVSKVDREQDDPVASEITPKIMFRWKREGRLSKDMTCFMTGKSLAGKKSKDPDITVAMFRQRRGGETSVTVYEPNMQRVEVEDRKGLDIVLLLGAEVIRDLYLSPGSDPFNVASGPGATGTVPVAKRKNSRPSAGNAPVGGPSSSGAAGGASGMPTSEAIGKPPSSKPTTSNGKPELPVTTIYNIPGKSSSPAANASSSAAAKPPPHDPRTQWEIDAETKRLRALVEKEEREREKWDKAEQKRIKKMLEDEGKERRRRDAEVTKETERLKKLYGIEGQDFGGASGGRPPPPPVMASSPPQLPPRRPQVASPGGYSGPVMSGAGGGHTLSPTGPSPWVGGTVPPPPPRPVSAGPPAMFQNCSILNAISSHAHGHRRSSHGQSQSGGGFPYMQVPGTGGASLSSLGLPFGGGNNGGRDRKKMQKKRSVHF</sequence>
<feature type="compositionally biased region" description="Basic residues" evidence="1">
    <location>
        <begin position="558"/>
        <end position="570"/>
    </location>
</feature>
<feature type="compositionally biased region" description="Low complexity" evidence="1">
    <location>
        <begin position="330"/>
        <end position="344"/>
    </location>
</feature>
<comment type="caution">
    <text evidence="2">The sequence shown here is derived from an EMBL/GenBank/DDBJ whole genome shotgun (WGS) entry which is preliminary data.</text>
</comment>
<dbReference type="Proteomes" id="UP001201980">
    <property type="component" value="Unassembled WGS sequence"/>
</dbReference>
<feature type="compositionally biased region" description="Pro residues" evidence="1">
    <location>
        <begin position="429"/>
        <end position="447"/>
    </location>
</feature>
<proteinExistence type="predicted"/>
<keyword evidence="3" id="KW-1185">Reference proteome</keyword>
<feature type="region of interest" description="Disordered" evidence="1">
    <location>
        <begin position="511"/>
        <end position="570"/>
    </location>
</feature>
<evidence type="ECO:0000313" key="3">
    <source>
        <dbReference type="Proteomes" id="UP001201980"/>
    </source>
</evidence>
<organism evidence="2 3">
    <name type="scientific">Zalerion maritima</name>
    <dbReference type="NCBI Taxonomy" id="339359"/>
    <lineage>
        <taxon>Eukaryota</taxon>
        <taxon>Fungi</taxon>
        <taxon>Dikarya</taxon>
        <taxon>Ascomycota</taxon>
        <taxon>Pezizomycotina</taxon>
        <taxon>Sordariomycetes</taxon>
        <taxon>Lulworthiomycetidae</taxon>
        <taxon>Lulworthiales</taxon>
        <taxon>Lulworthiaceae</taxon>
        <taxon>Zalerion</taxon>
    </lineage>
</organism>
<accession>A0AAD5RMN9</accession>
<protein>
    <submittedName>
        <fullName evidence="2">Uncharacterized protein</fullName>
    </submittedName>
</protein>
<evidence type="ECO:0000313" key="2">
    <source>
        <dbReference type="EMBL" id="KAJ2899041.1"/>
    </source>
</evidence>
<dbReference type="AlphaFoldDB" id="A0AAD5RMN9"/>
<evidence type="ECO:0000256" key="1">
    <source>
        <dbReference type="SAM" id="MobiDB-lite"/>
    </source>
</evidence>
<feature type="region of interest" description="Disordered" evidence="1">
    <location>
        <begin position="250"/>
        <end position="498"/>
    </location>
</feature>